<proteinExistence type="predicted"/>
<protein>
    <submittedName>
        <fullName evidence="1">Uncharacterized protein</fullName>
    </submittedName>
</protein>
<keyword evidence="2" id="KW-1185">Reference proteome</keyword>
<organism evidence="1 2">
    <name type="scientific">Streptomyces polyasparticus</name>
    <dbReference type="NCBI Taxonomy" id="2767826"/>
    <lineage>
        <taxon>Bacteria</taxon>
        <taxon>Bacillati</taxon>
        <taxon>Actinomycetota</taxon>
        <taxon>Actinomycetes</taxon>
        <taxon>Kitasatosporales</taxon>
        <taxon>Streptomycetaceae</taxon>
        <taxon>Streptomyces</taxon>
    </lineage>
</organism>
<comment type="caution">
    <text evidence="1">The sequence shown here is derived from an EMBL/GenBank/DDBJ whole genome shotgun (WGS) entry which is preliminary data.</text>
</comment>
<dbReference type="EMBL" id="JACTVJ010000030">
    <property type="protein sequence ID" value="MBC9718882.1"/>
    <property type="molecule type" value="Genomic_DNA"/>
</dbReference>
<sequence length="54" mass="5672">MTEQKPTADILQADPLDAAKTELEMQELEPLEAPGFWTGVSIGTAVSASVVIAT</sequence>
<evidence type="ECO:0000313" key="2">
    <source>
        <dbReference type="Proteomes" id="UP000642284"/>
    </source>
</evidence>
<dbReference type="Proteomes" id="UP000642284">
    <property type="component" value="Unassembled WGS sequence"/>
</dbReference>
<name>A0ABR7STR3_9ACTN</name>
<evidence type="ECO:0000313" key="1">
    <source>
        <dbReference type="EMBL" id="MBC9718882.1"/>
    </source>
</evidence>
<dbReference type="RefSeq" id="WP_187819391.1">
    <property type="nucleotide sequence ID" value="NZ_JACTVJ010000030.1"/>
</dbReference>
<gene>
    <name evidence="1" type="ORF">H9Y04_40775</name>
</gene>
<reference evidence="1 2" key="1">
    <citation type="submission" date="2020-08" db="EMBL/GenBank/DDBJ databases">
        <title>Genemic of Streptomyces polyaspartic.</title>
        <authorList>
            <person name="Liu W."/>
        </authorList>
    </citation>
    <scope>NUCLEOTIDE SEQUENCE [LARGE SCALE GENOMIC DNA]</scope>
    <source>
        <strain evidence="1 2">TRM66268-LWL</strain>
    </source>
</reference>
<dbReference type="NCBIfam" id="NF041808">
    <property type="entry name" value="daptide_123"/>
    <property type="match status" value="1"/>
</dbReference>
<accession>A0ABR7STR3</accession>